<protein>
    <submittedName>
        <fullName evidence="2">Uncharacterized protein</fullName>
    </submittedName>
</protein>
<keyword evidence="3" id="KW-1185">Reference proteome</keyword>
<dbReference type="PROSITE" id="PS51450">
    <property type="entry name" value="LRR"/>
    <property type="match status" value="1"/>
</dbReference>
<reference evidence="2 3" key="1">
    <citation type="journal article" date="2024" name="Nat. Commun.">
        <title>Phylogenomics reveals the evolutionary origins of lichenization in chlorophyte algae.</title>
        <authorList>
            <person name="Puginier C."/>
            <person name="Libourel C."/>
            <person name="Otte J."/>
            <person name="Skaloud P."/>
            <person name="Haon M."/>
            <person name="Grisel S."/>
            <person name="Petersen M."/>
            <person name="Berrin J.G."/>
            <person name="Delaux P.M."/>
            <person name="Dal Grande F."/>
            <person name="Keller J."/>
        </authorList>
    </citation>
    <scope>NUCLEOTIDE SEQUENCE [LARGE SCALE GENOMIC DNA]</scope>
    <source>
        <strain evidence="2 3">SAG 2523</strain>
    </source>
</reference>
<dbReference type="GO" id="GO:0005930">
    <property type="term" value="C:axoneme"/>
    <property type="evidence" value="ECO:0007669"/>
    <property type="project" value="UniProtKB-SubCell"/>
</dbReference>
<dbReference type="Gene3D" id="3.80.10.10">
    <property type="entry name" value="Ribonuclease Inhibitor"/>
    <property type="match status" value="1"/>
</dbReference>
<dbReference type="EMBL" id="JALJOV010000803">
    <property type="protein sequence ID" value="KAK9861169.1"/>
    <property type="molecule type" value="Genomic_DNA"/>
</dbReference>
<organism evidence="2 3">
    <name type="scientific">Apatococcus fuscideae</name>
    <dbReference type="NCBI Taxonomy" id="2026836"/>
    <lineage>
        <taxon>Eukaryota</taxon>
        <taxon>Viridiplantae</taxon>
        <taxon>Chlorophyta</taxon>
        <taxon>core chlorophytes</taxon>
        <taxon>Trebouxiophyceae</taxon>
        <taxon>Chlorellales</taxon>
        <taxon>Chlorellaceae</taxon>
        <taxon>Apatococcus</taxon>
    </lineage>
</organism>
<evidence type="ECO:0000313" key="3">
    <source>
        <dbReference type="Proteomes" id="UP001485043"/>
    </source>
</evidence>
<evidence type="ECO:0000256" key="1">
    <source>
        <dbReference type="ARBA" id="ARBA00004430"/>
    </source>
</evidence>
<dbReference type="InterPro" id="IPR001611">
    <property type="entry name" value="Leu-rich_rpt"/>
</dbReference>
<proteinExistence type="predicted"/>
<dbReference type="Proteomes" id="UP001485043">
    <property type="component" value="Unassembled WGS sequence"/>
</dbReference>
<name>A0AAW1SV66_9CHLO</name>
<comment type="caution">
    <text evidence="2">The sequence shown here is derived from an EMBL/GenBank/DDBJ whole genome shotgun (WGS) entry which is preliminary data.</text>
</comment>
<dbReference type="InterPro" id="IPR032675">
    <property type="entry name" value="LRR_dom_sf"/>
</dbReference>
<comment type="subcellular location">
    <subcellularLocation>
        <location evidence="1">Cytoplasm</location>
        <location evidence="1">Cytoskeleton</location>
        <location evidence="1">Cilium axoneme</location>
    </subcellularLocation>
</comment>
<dbReference type="AlphaFoldDB" id="A0AAW1SV66"/>
<gene>
    <name evidence="2" type="ORF">WJX84_008390</name>
</gene>
<dbReference type="SUPFAM" id="SSF52058">
    <property type="entry name" value="L domain-like"/>
    <property type="match status" value="1"/>
</dbReference>
<accession>A0AAW1SV66</accession>
<sequence>MPRACWAFQPSLIALDLGECSLPTLPAAVIALQRLKELNLCHNELTNLPSGPYLTGLELLDVNTDQFSLGDPGEKRSINCGSDPAGQRIIIRNLERFRSLASAQQEDQGVTVSWRSHLSRSIQQAQKHFFVDNQAQAGIGGAWVVCWLLESVADLFRPTEANRLLPYWQCYDLFDPAYAGDLEVVQLILPHVRQNFKAYRLLWEIVMHAKRSAPSAARYWESKFRDPPADPLALAEWLAEQHGTFTWDEQRELRASAASSGSLVIMQLAARSRQPHILWNPAMLGLAAAQGDLTLLKWVLSLKASRMASIKASIKGLVSLPAHNVARRHCIHYELSFGETRFSLRYIAKLYKRA</sequence>
<evidence type="ECO:0000313" key="2">
    <source>
        <dbReference type="EMBL" id="KAK9861169.1"/>
    </source>
</evidence>